<name>A0A2G9GH49_9LAMI</name>
<reference evidence="3" key="1">
    <citation type="journal article" date="2018" name="Gigascience">
        <title>Genome assembly of the Pink Ipe (Handroanthus impetiginosus, Bignoniaceae), a highly valued, ecologically keystone Neotropical timber forest tree.</title>
        <authorList>
            <person name="Silva-Junior O.B."/>
            <person name="Grattapaglia D."/>
            <person name="Novaes E."/>
            <person name="Collevatti R.G."/>
        </authorList>
    </citation>
    <scope>NUCLEOTIDE SEQUENCE [LARGE SCALE GENOMIC DNA]</scope>
    <source>
        <strain evidence="3">cv. UFG-1</strain>
    </source>
</reference>
<dbReference type="Pfam" id="PF05678">
    <property type="entry name" value="VQ"/>
    <property type="match status" value="1"/>
</dbReference>
<accession>A0A2G9GH49</accession>
<evidence type="ECO:0000313" key="3">
    <source>
        <dbReference type="Proteomes" id="UP000231279"/>
    </source>
</evidence>
<keyword evidence="3" id="KW-1185">Reference proteome</keyword>
<proteinExistence type="predicted"/>
<dbReference type="EMBL" id="NKXS01005071">
    <property type="protein sequence ID" value="PIN04623.1"/>
    <property type="molecule type" value="Genomic_DNA"/>
</dbReference>
<sequence length="189" mass="20454">MAISEPMSSNHSNWMQFYQTNFPEINQTEVPPSTTITTTVATTTNTTAATISTNNNLSIDQGRISKPIRRRSRASRRTPTTLVNTDTTNFRAMVQQFTGGPHATSTAALQLPNTVSFGQRIDSTTAAMVVPASGLHLQYPTQMRQPLQMFMVNNMRGGGDGGAGASSYAPPPGAAPMDYENRSYNNYVG</sequence>
<dbReference type="STRING" id="429701.A0A2G9GH49"/>
<dbReference type="PANTHER" id="PTHR33179">
    <property type="entry name" value="VQ MOTIF-CONTAINING PROTEIN"/>
    <property type="match status" value="1"/>
</dbReference>
<dbReference type="InterPro" id="IPR039609">
    <property type="entry name" value="VQ_15/22"/>
</dbReference>
<evidence type="ECO:0000259" key="1">
    <source>
        <dbReference type="Pfam" id="PF05678"/>
    </source>
</evidence>
<dbReference type="AlphaFoldDB" id="A0A2G9GH49"/>
<dbReference type="Proteomes" id="UP000231279">
    <property type="component" value="Unassembled WGS sequence"/>
</dbReference>
<dbReference type="InterPro" id="IPR008889">
    <property type="entry name" value="VQ"/>
</dbReference>
<comment type="caution">
    <text evidence="2">The sequence shown here is derived from an EMBL/GenBank/DDBJ whole genome shotgun (WGS) entry which is preliminary data.</text>
</comment>
<dbReference type="PANTHER" id="PTHR33179:SF29">
    <property type="entry name" value="OS06G0666400 PROTEIN"/>
    <property type="match status" value="1"/>
</dbReference>
<protein>
    <recommendedName>
        <fullName evidence="1">VQ domain-containing protein</fullName>
    </recommendedName>
</protein>
<dbReference type="OrthoDB" id="1726347at2759"/>
<feature type="domain" description="VQ" evidence="1">
    <location>
        <begin position="78"/>
        <end position="100"/>
    </location>
</feature>
<organism evidence="2 3">
    <name type="scientific">Handroanthus impetiginosus</name>
    <dbReference type="NCBI Taxonomy" id="429701"/>
    <lineage>
        <taxon>Eukaryota</taxon>
        <taxon>Viridiplantae</taxon>
        <taxon>Streptophyta</taxon>
        <taxon>Embryophyta</taxon>
        <taxon>Tracheophyta</taxon>
        <taxon>Spermatophyta</taxon>
        <taxon>Magnoliopsida</taxon>
        <taxon>eudicotyledons</taxon>
        <taxon>Gunneridae</taxon>
        <taxon>Pentapetalae</taxon>
        <taxon>asterids</taxon>
        <taxon>lamiids</taxon>
        <taxon>Lamiales</taxon>
        <taxon>Bignoniaceae</taxon>
        <taxon>Crescentiina</taxon>
        <taxon>Tabebuia alliance</taxon>
        <taxon>Handroanthus</taxon>
    </lineage>
</organism>
<gene>
    <name evidence="2" type="ORF">CDL12_22849</name>
</gene>
<evidence type="ECO:0000313" key="2">
    <source>
        <dbReference type="EMBL" id="PIN04623.1"/>
    </source>
</evidence>